<comment type="caution">
    <text evidence="2">The sequence shown here is derived from an EMBL/GenBank/DDBJ whole genome shotgun (WGS) entry which is preliminary data.</text>
</comment>
<dbReference type="SUPFAM" id="SSF46565">
    <property type="entry name" value="Chaperone J-domain"/>
    <property type="match status" value="1"/>
</dbReference>
<dbReference type="Gene3D" id="1.10.287.110">
    <property type="entry name" value="DnaJ domain"/>
    <property type="match status" value="1"/>
</dbReference>
<dbReference type="STRING" id="1447872.A0A1J9Q5H3"/>
<gene>
    <name evidence="2" type="ORF">AJ78_07994</name>
</gene>
<protein>
    <recommendedName>
        <fullName evidence="4">J domain-containing protein</fullName>
    </recommendedName>
</protein>
<sequence length="239" mass="27335">MRLAFLLHPDKNKHQHAEEAFKKLNWAGQTLRVSGACFTANAFGNEDEHDRDGDTVMRDCEPKPVPDAYIEKLYARATPFVKRLFENPLDSKAEDELKQINESITQEVKKYAVRATMEHSVLIIQYRLFGAQARTAHDIIRKIESTPTEHLQAKLEEYKKDIDKINSLIEIVVDENHYPTCWKVKFSLNEDGKQLILSYLGEDESPPVVTTAKASNLPRTTAKWKPSETRQGEPILACK</sequence>
<organism evidence="2 3">
    <name type="scientific">Emergomyces pasteurianus Ep9510</name>
    <dbReference type="NCBI Taxonomy" id="1447872"/>
    <lineage>
        <taxon>Eukaryota</taxon>
        <taxon>Fungi</taxon>
        <taxon>Dikarya</taxon>
        <taxon>Ascomycota</taxon>
        <taxon>Pezizomycotina</taxon>
        <taxon>Eurotiomycetes</taxon>
        <taxon>Eurotiomycetidae</taxon>
        <taxon>Onygenales</taxon>
        <taxon>Ajellomycetaceae</taxon>
        <taxon>Emergomyces</taxon>
    </lineage>
</organism>
<feature type="coiled-coil region" evidence="1">
    <location>
        <begin position="148"/>
        <end position="175"/>
    </location>
</feature>
<dbReference type="InterPro" id="IPR001623">
    <property type="entry name" value="DnaJ_domain"/>
</dbReference>
<dbReference type="Proteomes" id="UP000182235">
    <property type="component" value="Unassembled WGS sequence"/>
</dbReference>
<dbReference type="AlphaFoldDB" id="A0A1J9Q5H3"/>
<evidence type="ECO:0000313" key="3">
    <source>
        <dbReference type="Proteomes" id="UP000182235"/>
    </source>
</evidence>
<accession>A0A1J9Q5H3</accession>
<keyword evidence="3" id="KW-1185">Reference proteome</keyword>
<dbReference type="OrthoDB" id="4119241at2759"/>
<evidence type="ECO:0008006" key="4">
    <source>
        <dbReference type="Google" id="ProtNLM"/>
    </source>
</evidence>
<reference evidence="2 3" key="1">
    <citation type="submission" date="2015-07" db="EMBL/GenBank/DDBJ databases">
        <title>Emmonsia species relationships and genome sequence.</title>
        <authorList>
            <consortium name="The Broad Institute Genomics Platform"/>
            <person name="Cuomo C.A."/>
            <person name="Munoz J.F."/>
            <person name="Imamovic A."/>
            <person name="Priest M.E."/>
            <person name="Young S."/>
            <person name="Clay O.K."/>
            <person name="McEwen J.G."/>
        </authorList>
    </citation>
    <scope>NUCLEOTIDE SEQUENCE [LARGE SCALE GENOMIC DNA]</scope>
    <source>
        <strain evidence="2 3">UAMH 9510</strain>
    </source>
</reference>
<name>A0A1J9Q5H3_9EURO</name>
<evidence type="ECO:0000256" key="1">
    <source>
        <dbReference type="SAM" id="Coils"/>
    </source>
</evidence>
<dbReference type="InterPro" id="IPR036869">
    <property type="entry name" value="J_dom_sf"/>
</dbReference>
<dbReference type="CDD" id="cd06257">
    <property type="entry name" value="DnaJ"/>
    <property type="match status" value="1"/>
</dbReference>
<evidence type="ECO:0000313" key="2">
    <source>
        <dbReference type="EMBL" id="OJD11180.1"/>
    </source>
</evidence>
<proteinExistence type="predicted"/>
<keyword evidence="1" id="KW-0175">Coiled coil</keyword>
<dbReference type="EMBL" id="LGRN01000595">
    <property type="protein sequence ID" value="OJD11180.1"/>
    <property type="molecule type" value="Genomic_DNA"/>
</dbReference>